<keyword evidence="3" id="KW-1185">Reference proteome</keyword>
<feature type="transmembrane region" description="Helical" evidence="1">
    <location>
        <begin position="328"/>
        <end position="346"/>
    </location>
</feature>
<dbReference type="PANTHER" id="PTHR41710">
    <property type="entry name" value="GLYCOSYL TRANSFERASE, FAMILY 39"/>
    <property type="match status" value="1"/>
</dbReference>
<keyword evidence="1" id="KW-0812">Transmembrane</keyword>
<evidence type="ECO:0008006" key="4">
    <source>
        <dbReference type="Google" id="ProtNLM"/>
    </source>
</evidence>
<evidence type="ECO:0000256" key="1">
    <source>
        <dbReference type="SAM" id="Phobius"/>
    </source>
</evidence>
<keyword evidence="1" id="KW-1133">Transmembrane helix</keyword>
<feature type="transmembrane region" description="Helical" evidence="1">
    <location>
        <begin position="149"/>
        <end position="166"/>
    </location>
</feature>
<feature type="transmembrane region" description="Helical" evidence="1">
    <location>
        <begin position="216"/>
        <end position="233"/>
    </location>
</feature>
<protein>
    <recommendedName>
        <fullName evidence="4">Glycosyltransferase RgtA/B/C/D-like domain-containing protein</fullName>
    </recommendedName>
</protein>
<dbReference type="PANTHER" id="PTHR41710:SF2">
    <property type="entry name" value="GLYCOSYL TRANSFERASE FAMILY 39_83 DOMAIN-CONTAINING PROTEIN"/>
    <property type="match status" value="1"/>
</dbReference>
<feature type="transmembrane region" description="Helical" evidence="1">
    <location>
        <begin position="123"/>
        <end position="142"/>
    </location>
</feature>
<feature type="transmembrane region" description="Helical" evidence="1">
    <location>
        <begin position="172"/>
        <end position="195"/>
    </location>
</feature>
<accession>A0ABZ1C9S5</accession>
<feature type="transmembrane region" description="Helical" evidence="1">
    <location>
        <begin position="353"/>
        <end position="371"/>
    </location>
</feature>
<evidence type="ECO:0000313" key="3">
    <source>
        <dbReference type="Proteomes" id="UP000738431"/>
    </source>
</evidence>
<organism evidence="2 3">
    <name type="scientific">Actomonas aquatica</name>
    <dbReference type="NCBI Taxonomy" id="2866162"/>
    <lineage>
        <taxon>Bacteria</taxon>
        <taxon>Pseudomonadati</taxon>
        <taxon>Verrucomicrobiota</taxon>
        <taxon>Opitutia</taxon>
        <taxon>Opitutales</taxon>
        <taxon>Opitutaceae</taxon>
        <taxon>Actomonas</taxon>
    </lineage>
</organism>
<evidence type="ECO:0000313" key="2">
    <source>
        <dbReference type="EMBL" id="WRQ88436.1"/>
    </source>
</evidence>
<sequence length="503" mass="56305">MARPRPTPDSSSRRQTVWLLLALAAVFLGLFWRGQHLDNRPLHADEAVQAWQTWNLLRGEGYRYDPLDRHGPSLYYGAAMYHRLLGGDAATFDDVAARRFVLLAGALTLALFALAPLRRGYAPALGVLVAGLLAFETLSSLYQTYFVQEAWLALFVWSFVFLLLAPRSHSNLFALGLVAGLAQATKEVAPLYLLLAWLGVRRFREPSTTLTWPDRVWTVVGFLIPFVALYSSFGSHWGGLVDAFRTYALQAQRIGGDAHHYPWWHYLRTFGVLPTGGPAWGQYPLLLLALVGAGLALRRSAAPLHRAATVLTVGLLVIHSAIPYKTPWLMLTPMLGLCLLAAYTLLELGRRGRWFAAIAAVLLVGTMAQSAHVGRLALDRYPGDARNPYFYQQTPRPFLRVLDRIQDLERVLDRPLRIAVVSPDHAWPLPWYLRNREQAGFFDQKPPSNLNTWDVVIWDSQLGSFAEGQPDGALMVDYVGLRPNVLLEISVQRGLFDRTYATP</sequence>
<feature type="transmembrane region" description="Helical" evidence="1">
    <location>
        <begin position="280"/>
        <end position="297"/>
    </location>
</feature>
<reference evidence="2 3" key="1">
    <citation type="submission" date="2023-12" db="EMBL/GenBank/DDBJ databases">
        <title>Description of an unclassified Opitutus bacterium of Verrucomicrobiota.</title>
        <authorList>
            <person name="Zhang D.-F."/>
        </authorList>
    </citation>
    <scope>NUCLEOTIDE SEQUENCE [LARGE SCALE GENOMIC DNA]</scope>
    <source>
        <strain evidence="2 3">WL0086</strain>
    </source>
</reference>
<name>A0ABZ1C9S5_9BACT</name>
<feature type="transmembrane region" description="Helical" evidence="1">
    <location>
        <begin position="304"/>
        <end position="322"/>
    </location>
</feature>
<dbReference type="Proteomes" id="UP000738431">
    <property type="component" value="Chromosome"/>
</dbReference>
<dbReference type="RefSeq" id="WP_221032548.1">
    <property type="nucleotide sequence ID" value="NZ_CP139781.1"/>
</dbReference>
<proteinExistence type="predicted"/>
<dbReference type="InterPro" id="IPR019962">
    <property type="entry name" value="CHP03663"/>
</dbReference>
<feature type="transmembrane region" description="Helical" evidence="1">
    <location>
        <begin position="100"/>
        <end position="117"/>
    </location>
</feature>
<gene>
    <name evidence="2" type="ORF">K1X11_003405</name>
</gene>
<dbReference type="EMBL" id="CP139781">
    <property type="protein sequence ID" value="WRQ88436.1"/>
    <property type="molecule type" value="Genomic_DNA"/>
</dbReference>
<keyword evidence="1" id="KW-0472">Membrane</keyword>
<feature type="transmembrane region" description="Helical" evidence="1">
    <location>
        <begin position="15"/>
        <end position="32"/>
    </location>
</feature>